<evidence type="ECO:0000313" key="3">
    <source>
        <dbReference type="Proteomes" id="UP000245137"/>
    </source>
</evidence>
<dbReference type="Proteomes" id="UP000245137">
    <property type="component" value="Unassembled WGS sequence"/>
</dbReference>
<organism evidence="2 3">
    <name type="scientific">Methylosinus sporium</name>
    <dbReference type="NCBI Taxonomy" id="428"/>
    <lineage>
        <taxon>Bacteria</taxon>
        <taxon>Pseudomonadati</taxon>
        <taxon>Pseudomonadota</taxon>
        <taxon>Alphaproteobacteria</taxon>
        <taxon>Hyphomicrobiales</taxon>
        <taxon>Methylocystaceae</taxon>
        <taxon>Methylosinus</taxon>
    </lineage>
</organism>
<name>A0A2U1SLN8_METSR</name>
<sequence>MNRAILVWLHRWAGLTMAGFLIVVGLTGSMLAFLPELDHFFAPEIHPGRHAGAELEPAALLRRAEALAPNARVNTVYLGEEGVAQIGVEARPGEPPLAFDSIALDRVTGEELGDRIKWNGLPTSRAGIMPFVYSLHYELAMGRVGAWILGIVALVWTIDCFVAFYLTLPLPSRANVRSYLARWKPAWLVKTRSSAYRLNFDLHRAGGLWMWGALLIFAWSSVYMDLNGVYARVTSFFLHYEQPIWAATPDAEPRADKTPLSWEIAQATGARLMEERAAADGFSTGPVTAFYLLRNKGVFEYRVHSSRDVGDRHGATSIFFDAYSGELRRLDLPTGQHSGNTLTAWLVALHMASVFGLPYRIFVCALGLVIAMLSVTGVYIWWKKRAARKAHSSAHDLQKGLAKVS</sequence>
<accession>A0A2U1SLN8</accession>
<comment type="caution">
    <text evidence="2">The sequence shown here is derived from an EMBL/GenBank/DDBJ whole genome shotgun (WGS) entry which is preliminary data.</text>
</comment>
<dbReference type="OrthoDB" id="9791166at2"/>
<dbReference type="PANTHER" id="PTHR34219">
    <property type="entry name" value="IRON-REGULATED INNER MEMBRANE PROTEIN-RELATED"/>
    <property type="match status" value="1"/>
</dbReference>
<proteinExistence type="predicted"/>
<reference evidence="2 3" key="1">
    <citation type="journal article" date="2018" name="Appl. Microbiol. Biotechnol.">
        <title>Co-cultivation of the strictly anaerobic methanogen Methanosarcina barkeri with aerobic methanotrophs in an oxygen-limited membrane bioreactor.</title>
        <authorList>
            <person name="In 't Zandt M.H."/>
            <person name="van den Bosch T.J.M."/>
            <person name="Rijkers R."/>
            <person name="van Kessel M.A.H.J."/>
            <person name="Jetten M.S.M."/>
            <person name="Welte C.U."/>
        </authorList>
    </citation>
    <scope>NUCLEOTIDE SEQUENCE [LARGE SCALE GENOMIC DNA]</scope>
    <source>
        <strain evidence="2 3">DSM 17706</strain>
    </source>
</reference>
<feature type="transmembrane region" description="Helical" evidence="1">
    <location>
        <begin position="144"/>
        <end position="168"/>
    </location>
</feature>
<feature type="transmembrane region" description="Helical" evidence="1">
    <location>
        <begin position="12"/>
        <end position="34"/>
    </location>
</feature>
<evidence type="ECO:0000313" key="2">
    <source>
        <dbReference type="EMBL" id="PWB92510.1"/>
    </source>
</evidence>
<feature type="transmembrane region" description="Helical" evidence="1">
    <location>
        <begin position="359"/>
        <end position="382"/>
    </location>
</feature>
<feature type="transmembrane region" description="Helical" evidence="1">
    <location>
        <begin position="206"/>
        <end position="224"/>
    </location>
</feature>
<dbReference type="Pfam" id="PF03929">
    <property type="entry name" value="PepSY_TM"/>
    <property type="match status" value="1"/>
</dbReference>
<keyword evidence="1" id="KW-0812">Transmembrane</keyword>
<protein>
    <submittedName>
        <fullName evidence="2">Peptidase</fullName>
    </submittedName>
</protein>
<dbReference type="InterPro" id="IPR005625">
    <property type="entry name" value="PepSY-ass_TM"/>
</dbReference>
<dbReference type="RefSeq" id="WP_108918587.1">
    <property type="nucleotide sequence ID" value="NZ_BGJY01000010.1"/>
</dbReference>
<keyword evidence="1" id="KW-0472">Membrane</keyword>
<evidence type="ECO:0000256" key="1">
    <source>
        <dbReference type="SAM" id="Phobius"/>
    </source>
</evidence>
<dbReference type="AlphaFoldDB" id="A0A2U1SLN8"/>
<dbReference type="EMBL" id="PUIV01000048">
    <property type="protein sequence ID" value="PWB92510.1"/>
    <property type="molecule type" value="Genomic_DNA"/>
</dbReference>
<dbReference type="PANTHER" id="PTHR34219:SF5">
    <property type="entry name" value="BLR4505 PROTEIN"/>
    <property type="match status" value="1"/>
</dbReference>
<keyword evidence="3" id="KW-1185">Reference proteome</keyword>
<keyword evidence="1" id="KW-1133">Transmembrane helix</keyword>
<gene>
    <name evidence="2" type="ORF">C5689_17845</name>
</gene>